<dbReference type="GO" id="GO:0008684">
    <property type="term" value="F:2-oxopent-4-enoate hydratase activity"/>
    <property type="evidence" value="ECO:0007669"/>
    <property type="project" value="TreeGrafter"/>
</dbReference>
<name>A0A1H1VFZ4_9BRAD</name>
<dbReference type="InterPro" id="IPR050772">
    <property type="entry name" value="Hydratase-Decarb/MhpD_sf"/>
</dbReference>
<dbReference type="Proteomes" id="UP000243904">
    <property type="component" value="Chromosome I"/>
</dbReference>
<sequence length="261" mass="28515">MNEKAAGRAADMLIAAHLAKRQFTTFAPQWGIQTISDAYNVRDQLVARLRRDHGDVAGYKVGLTSAPMQEFCGIDHPITGVFLSRRVHRSGVSVRLLDYGRLGLEFEIAMRIGANIPDTGVPHSATTIRPYIESICAGIELVDDRAAEYTTLDVLSLLADNSWNGGVVLSDFTDTWSDLPSVPGMVRKDSTIIGTGHGRDVLGNPFESIAWLANHLASRNQCLKARQIVMTGSLIKTIFPMDRATYLFDLNGIGSVHMSVS</sequence>
<evidence type="ECO:0000313" key="1">
    <source>
        <dbReference type="EMBL" id="SDS83724.1"/>
    </source>
</evidence>
<gene>
    <name evidence="1" type="ORF">SAMN05444158_3397</name>
</gene>
<dbReference type="GO" id="GO:0005737">
    <property type="term" value="C:cytoplasm"/>
    <property type="evidence" value="ECO:0007669"/>
    <property type="project" value="TreeGrafter"/>
</dbReference>
<dbReference type="SUPFAM" id="SSF56529">
    <property type="entry name" value="FAH"/>
    <property type="match status" value="1"/>
</dbReference>
<dbReference type="RefSeq" id="WP_146688086.1">
    <property type="nucleotide sequence ID" value="NZ_LT629750.1"/>
</dbReference>
<dbReference type="AlphaFoldDB" id="A0A1H1VFZ4"/>
<organism evidence="1 2">
    <name type="scientific">Bradyrhizobium canariense</name>
    <dbReference type="NCBI Taxonomy" id="255045"/>
    <lineage>
        <taxon>Bacteria</taxon>
        <taxon>Pseudomonadati</taxon>
        <taxon>Pseudomonadota</taxon>
        <taxon>Alphaproteobacteria</taxon>
        <taxon>Hyphomicrobiales</taxon>
        <taxon>Nitrobacteraceae</taxon>
        <taxon>Bradyrhizobium</taxon>
    </lineage>
</organism>
<reference evidence="2" key="1">
    <citation type="submission" date="2016-10" db="EMBL/GenBank/DDBJ databases">
        <authorList>
            <person name="Varghese N."/>
            <person name="Submissions S."/>
        </authorList>
    </citation>
    <scope>NUCLEOTIDE SEQUENCE [LARGE SCALE GENOMIC DNA]</scope>
    <source>
        <strain evidence="2">GAS369</strain>
    </source>
</reference>
<dbReference type="InterPro" id="IPR036663">
    <property type="entry name" value="Fumarylacetoacetase_C_sf"/>
</dbReference>
<proteinExistence type="predicted"/>
<dbReference type="PANTHER" id="PTHR30143:SF0">
    <property type="entry name" value="2-KETO-4-PENTENOATE HYDRATASE"/>
    <property type="match status" value="1"/>
</dbReference>
<dbReference type="PANTHER" id="PTHR30143">
    <property type="entry name" value="ACID HYDRATASE"/>
    <property type="match status" value="1"/>
</dbReference>
<protein>
    <submittedName>
        <fullName evidence="1">2-oxo-3-hexenedioate decarboxylase/2-keto-4-pentenoate hydratase</fullName>
    </submittedName>
</protein>
<accession>A0A1H1VFZ4</accession>
<keyword evidence="2" id="KW-1185">Reference proteome</keyword>
<dbReference type="Gene3D" id="3.90.850.10">
    <property type="entry name" value="Fumarylacetoacetase-like, C-terminal domain"/>
    <property type="match status" value="1"/>
</dbReference>
<evidence type="ECO:0000313" key="2">
    <source>
        <dbReference type="Proteomes" id="UP000243904"/>
    </source>
</evidence>
<dbReference type="EMBL" id="LT629750">
    <property type="protein sequence ID" value="SDS83724.1"/>
    <property type="molecule type" value="Genomic_DNA"/>
</dbReference>